<protein>
    <recommendedName>
        <fullName evidence="3">Secreted protein</fullName>
    </recommendedName>
</protein>
<name>A0ABN3LP72_9ACTN</name>
<proteinExistence type="predicted"/>
<reference evidence="1 2" key="1">
    <citation type="journal article" date="2019" name="Int. J. Syst. Evol. Microbiol.">
        <title>The Global Catalogue of Microorganisms (GCM) 10K type strain sequencing project: providing services to taxonomists for standard genome sequencing and annotation.</title>
        <authorList>
            <consortium name="The Broad Institute Genomics Platform"/>
            <consortium name="The Broad Institute Genome Sequencing Center for Infectious Disease"/>
            <person name="Wu L."/>
            <person name="Ma J."/>
        </authorList>
    </citation>
    <scope>NUCLEOTIDE SEQUENCE [LARGE SCALE GENOMIC DNA]</scope>
    <source>
        <strain evidence="1 2">JCM 6307</strain>
    </source>
</reference>
<comment type="caution">
    <text evidence="1">The sequence shown here is derived from an EMBL/GenBank/DDBJ whole genome shotgun (WGS) entry which is preliminary data.</text>
</comment>
<evidence type="ECO:0000313" key="2">
    <source>
        <dbReference type="Proteomes" id="UP001501358"/>
    </source>
</evidence>
<evidence type="ECO:0000313" key="1">
    <source>
        <dbReference type="EMBL" id="GAA2485561.1"/>
    </source>
</evidence>
<sequence length="220" mass="23877">MSLSPTTRKRLITTFFAVLCLAVGTIVGDRFLPFRGGGAPYRQACGEILFPVDMDFIPQTTPTGRRIITTEFEETGRGDDHRFSCMVLGDGEILLWARVEVTSLDEQAWRDQIEERRLLPGRERPLDIVINRAPEGLEGKDYTALSGDSSAALRLPCRLPGDQNVHLGVTVTAPGASDGDSDEQRLAIAGIASRVASHSILKTGCLRPAPAPDDSPEFAS</sequence>
<keyword evidence="2" id="KW-1185">Reference proteome</keyword>
<evidence type="ECO:0008006" key="3">
    <source>
        <dbReference type="Google" id="ProtNLM"/>
    </source>
</evidence>
<dbReference type="Proteomes" id="UP001501358">
    <property type="component" value="Unassembled WGS sequence"/>
</dbReference>
<gene>
    <name evidence="1" type="ORF">GCM10010406_22190</name>
</gene>
<organism evidence="1 2">
    <name type="scientific">Streptomyces thermolineatus</name>
    <dbReference type="NCBI Taxonomy" id="44033"/>
    <lineage>
        <taxon>Bacteria</taxon>
        <taxon>Bacillati</taxon>
        <taxon>Actinomycetota</taxon>
        <taxon>Actinomycetes</taxon>
        <taxon>Kitasatosporales</taxon>
        <taxon>Streptomycetaceae</taxon>
        <taxon>Streptomyces</taxon>
    </lineage>
</organism>
<dbReference type="EMBL" id="BAAATA010000010">
    <property type="protein sequence ID" value="GAA2485561.1"/>
    <property type="molecule type" value="Genomic_DNA"/>
</dbReference>
<accession>A0ABN3LP72</accession>
<dbReference type="RefSeq" id="WP_344383060.1">
    <property type="nucleotide sequence ID" value="NZ_BAAATA010000010.1"/>
</dbReference>